<protein>
    <submittedName>
        <fullName evidence="1">Uncharacterized protein</fullName>
    </submittedName>
</protein>
<evidence type="ECO:0000313" key="2">
    <source>
        <dbReference type="Proteomes" id="UP001054945"/>
    </source>
</evidence>
<keyword evidence="2" id="KW-1185">Reference proteome</keyword>
<dbReference type="Proteomes" id="UP001054945">
    <property type="component" value="Unassembled WGS sequence"/>
</dbReference>
<name>A0AAV4YAA5_CAEEX</name>
<reference evidence="1 2" key="1">
    <citation type="submission" date="2021-06" db="EMBL/GenBank/DDBJ databases">
        <title>Caerostris extrusa draft genome.</title>
        <authorList>
            <person name="Kono N."/>
            <person name="Arakawa K."/>
        </authorList>
    </citation>
    <scope>NUCLEOTIDE SEQUENCE [LARGE SCALE GENOMIC DNA]</scope>
</reference>
<dbReference type="AlphaFoldDB" id="A0AAV4YAA5"/>
<dbReference type="EMBL" id="BPLR01019067">
    <property type="protein sequence ID" value="GIZ04337.1"/>
    <property type="molecule type" value="Genomic_DNA"/>
</dbReference>
<evidence type="ECO:0000313" key="1">
    <source>
        <dbReference type="EMBL" id="GIZ04337.1"/>
    </source>
</evidence>
<comment type="caution">
    <text evidence="1">The sequence shown here is derived from an EMBL/GenBank/DDBJ whole genome shotgun (WGS) entry which is preliminary data.</text>
</comment>
<organism evidence="1 2">
    <name type="scientific">Caerostris extrusa</name>
    <name type="common">Bark spider</name>
    <name type="synonym">Caerostris bankana</name>
    <dbReference type="NCBI Taxonomy" id="172846"/>
    <lineage>
        <taxon>Eukaryota</taxon>
        <taxon>Metazoa</taxon>
        <taxon>Ecdysozoa</taxon>
        <taxon>Arthropoda</taxon>
        <taxon>Chelicerata</taxon>
        <taxon>Arachnida</taxon>
        <taxon>Araneae</taxon>
        <taxon>Araneomorphae</taxon>
        <taxon>Entelegynae</taxon>
        <taxon>Araneoidea</taxon>
        <taxon>Araneidae</taxon>
        <taxon>Caerostris</taxon>
    </lineage>
</organism>
<proteinExistence type="predicted"/>
<sequence length="87" mass="10356">MCCCSFDSLNWWFSEIANCRRSDCIIAGEDVYRRRIPEILRLTTDWITFKDVCSLGRVCRKRIEIFAWERALRMKLFRCLIGGKSNL</sequence>
<accession>A0AAV4YAA5</accession>
<gene>
    <name evidence="1" type="ORF">CEXT_767071</name>
</gene>